<feature type="chain" id="PRO_5047332372" evidence="4">
    <location>
        <begin position="22"/>
        <end position="470"/>
    </location>
</feature>
<keyword evidence="8" id="KW-1185">Reference proteome</keyword>
<dbReference type="GO" id="GO:0016787">
    <property type="term" value="F:hydrolase activity"/>
    <property type="evidence" value="ECO:0007669"/>
    <property type="project" value="UniProtKB-KW"/>
</dbReference>
<protein>
    <submittedName>
        <fullName evidence="7">Alpha/beta hydrolase</fullName>
    </submittedName>
</protein>
<evidence type="ECO:0000313" key="8">
    <source>
        <dbReference type="Proteomes" id="UP001523216"/>
    </source>
</evidence>
<comment type="caution">
    <text evidence="7">The sequence shown here is derived from an EMBL/GenBank/DDBJ whole genome shotgun (WGS) entry which is preliminary data.</text>
</comment>
<name>A0ABT0XXY8_9ACTN</name>
<reference evidence="7 8" key="1">
    <citation type="submission" date="2022-06" db="EMBL/GenBank/DDBJ databases">
        <title>Actinoplanes abujensis sp. nov., isolated from Nigerian arid soil.</title>
        <authorList>
            <person name="Ding P."/>
        </authorList>
    </citation>
    <scope>NUCLEOTIDE SEQUENCE [LARGE SCALE GENOMIC DNA]</scope>
    <source>
        <strain evidence="8">TRM88002</strain>
    </source>
</reference>
<dbReference type="RefSeq" id="WP_251798543.1">
    <property type="nucleotide sequence ID" value="NZ_JAMQOL010000016.1"/>
</dbReference>
<dbReference type="InterPro" id="IPR029058">
    <property type="entry name" value="AB_hydrolase_fold"/>
</dbReference>
<keyword evidence="2 4" id="KW-0732">Signal</keyword>
<keyword evidence="3 7" id="KW-0378">Hydrolase</keyword>
<dbReference type="SUPFAM" id="SSF53474">
    <property type="entry name" value="alpha/beta-Hydrolases"/>
    <property type="match status" value="1"/>
</dbReference>
<gene>
    <name evidence="7" type="ORF">LXN57_13485</name>
</gene>
<feature type="domain" description="AB hydrolase-1" evidence="5">
    <location>
        <begin position="91"/>
        <end position="264"/>
    </location>
</feature>
<dbReference type="InterPro" id="IPR013595">
    <property type="entry name" value="Pept_S33_TAP-like_C"/>
</dbReference>
<evidence type="ECO:0000256" key="2">
    <source>
        <dbReference type="ARBA" id="ARBA00022729"/>
    </source>
</evidence>
<dbReference type="Gene3D" id="3.40.50.1820">
    <property type="entry name" value="alpha/beta hydrolase"/>
    <property type="match status" value="1"/>
</dbReference>
<dbReference type="Pfam" id="PF08386">
    <property type="entry name" value="Abhydrolase_4"/>
    <property type="match status" value="1"/>
</dbReference>
<dbReference type="InterPro" id="IPR000073">
    <property type="entry name" value="AB_hydrolase_1"/>
</dbReference>
<dbReference type="Pfam" id="PF00561">
    <property type="entry name" value="Abhydrolase_1"/>
    <property type="match status" value="1"/>
</dbReference>
<accession>A0ABT0XXY8</accession>
<sequence>MIRRRSIVASVTAIVTGLALAATPPASGADRPQPRVVWTQCADDIPKLPVDDVVRCGKLRLPVDWARSHGATFELSIAWRPALQQDRRVGTLVFGPGGPGDSGVERIRRGNRFSPEILDRFDTVSFDPRGVARSGGPSCSLAVAPPGLLTSQADFDQAADGNRAEWTACRATSPVWDHADTLSAVRDLDALRSALGERRLTFHGSSYGTLLGQQYAERYPDRVRAIVLESVFNHSLGVREFVRTQALAAQDAFDEFVTWCSPTRVECALRGSDVRAEWRDVLDRADRGEYRGVTAFDISTLPIARLASPDRAGLSRDIADLRDGKAPTIKLPPLVSSVFCADWPAEVRDFPAYAGLVRAARAVAPDVRYGGGLLAVRACLGWPSPVANPPARLHVTTERPLLLLNSRHDVRTGYVWATGVARQLGRHGRLVTYEGSGHGAYGTTPCTTAAVDRYLIDLVVPPPGASCPTA</sequence>
<evidence type="ECO:0000313" key="7">
    <source>
        <dbReference type="EMBL" id="MCM4078582.1"/>
    </source>
</evidence>
<comment type="similarity">
    <text evidence="1">Belongs to the peptidase S33 family.</text>
</comment>
<organism evidence="7 8">
    <name type="scientific">Paractinoplanes hotanensis</name>
    <dbReference type="NCBI Taxonomy" id="2906497"/>
    <lineage>
        <taxon>Bacteria</taxon>
        <taxon>Bacillati</taxon>
        <taxon>Actinomycetota</taxon>
        <taxon>Actinomycetes</taxon>
        <taxon>Micromonosporales</taxon>
        <taxon>Micromonosporaceae</taxon>
        <taxon>Paractinoplanes</taxon>
    </lineage>
</organism>
<evidence type="ECO:0000259" key="5">
    <source>
        <dbReference type="Pfam" id="PF00561"/>
    </source>
</evidence>
<feature type="signal peptide" evidence="4">
    <location>
        <begin position="1"/>
        <end position="21"/>
    </location>
</feature>
<evidence type="ECO:0000256" key="1">
    <source>
        <dbReference type="ARBA" id="ARBA00010088"/>
    </source>
</evidence>
<dbReference type="EMBL" id="JAMQOL010000016">
    <property type="protein sequence ID" value="MCM4078582.1"/>
    <property type="molecule type" value="Genomic_DNA"/>
</dbReference>
<dbReference type="PANTHER" id="PTHR43248">
    <property type="entry name" value="2-SUCCINYL-6-HYDROXY-2,4-CYCLOHEXADIENE-1-CARBOXYLATE SYNTHASE"/>
    <property type="match status" value="1"/>
</dbReference>
<dbReference type="InterPro" id="IPR051601">
    <property type="entry name" value="Serine_prot/Carboxylest_S33"/>
</dbReference>
<dbReference type="PANTHER" id="PTHR43248:SF29">
    <property type="entry name" value="TRIPEPTIDYL AMINOPEPTIDASE"/>
    <property type="match status" value="1"/>
</dbReference>
<evidence type="ECO:0000256" key="4">
    <source>
        <dbReference type="SAM" id="SignalP"/>
    </source>
</evidence>
<evidence type="ECO:0000259" key="6">
    <source>
        <dbReference type="Pfam" id="PF08386"/>
    </source>
</evidence>
<evidence type="ECO:0000256" key="3">
    <source>
        <dbReference type="ARBA" id="ARBA00022801"/>
    </source>
</evidence>
<dbReference type="Proteomes" id="UP001523216">
    <property type="component" value="Unassembled WGS sequence"/>
</dbReference>
<feature type="domain" description="Peptidase S33 tripeptidyl aminopeptidase-like C-terminal" evidence="6">
    <location>
        <begin position="377"/>
        <end position="467"/>
    </location>
</feature>
<proteinExistence type="inferred from homology"/>